<evidence type="ECO:0000256" key="2">
    <source>
        <dbReference type="RuleBase" id="RU363116"/>
    </source>
</evidence>
<evidence type="ECO:0000256" key="1">
    <source>
        <dbReference type="ARBA" id="ARBA00005350"/>
    </source>
</evidence>
<dbReference type="InterPro" id="IPR005552">
    <property type="entry name" value="Scramblase"/>
</dbReference>
<dbReference type="EMBL" id="AACS02000002">
    <property type="protein sequence ID" value="EAU88330.2"/>
    <property type="molecule type" value="Genomic_DNA"/>
</dbReference>
<organism evidence="3 4">
    <name type="scientific">Coprinopsis cinerea (strain Okayama-7 / 130 / ATCC MYA-4618 / FGSC 9003)</name>
    <name type="common">Inky cap fungus</name>
    <name type="synonym">Hormographiella aspergillata</name>
    <dbReference type="NCBI Taxonomy" id="240176"/>
    <lineage>
        <taxon>Eukaryota</taxon>
        <taxon>Fungi</taxon>
        <taxon>Dikarya</taxon>
        <taxon>Basidiomycota</taxon>
        <taxon>Agaricomycotina</taxon>
        <taxon>Agaricomycetes</taxon>
        <taxon>Agaricomycetidae</taxon>
        <taxon>Agaricales</taxon>
        <taxon>Agaricineae</taxon>
        <taxon>Psathyrellaceae</taxon>
        <taxon>Coprinopsis</taxon>
    </lineage>
</organism>
<dbReference type="Proteomes" id="UP000001861">
    <property type="component" value="Unassembled WGS sequence"/>
</dbReference>
<keyword evidence="4" id="KW-1185">Reference proteome</keyword>
<comment type="similarity">
    <text evidence="1 2">Belongs to the phospholipid scramblase family.</text>
</comment>
<dbReference type="GeneID" id="6009892"/>
<dbReference type="InParanoid" id="A8NGB4"/>
<dbReference type="AlphaFoldDB" id="A8NGB4"/>
<proteinExistence type="inferred from homology"/>
<dbReference type="eggNOG" id="KOG0621">
    <property type="taxonomic scope" value="Eukaryota"/>
</dbReference>
<dbReference type="STRING" id="240176.A8NGB4"/>
<dbReference type="GO" id="GO:0005886">
    <property type="term" value="C:plasma membrane"/>
    <property type="evidence" value="ECO:0007669"/>
    <property type="project" value="TreeGrafter"/>
</dbReference>
<dbReference type="VEuPathDB" id="FungiDB:CC1G_05096"/>
<name>A8NGB4_COPC7</name>
<dbReference type="HOGENOM" id="CLU_1489195_0_0_1"/>
<protein>
    <recommendedName>
        <fullName evidence="2">Phospholipid scramblase</fullName>
    </recommendedName>
</protein>
<dbReference type="Pfam" id="PF03803">
    <property type="entry name" value="Scramblase"/>
    <property type="match status" value="1"/>
</dbReference>
<evidence type="ECO:0000313" key="3">
    <source>
        <dbReference type="EMBL" id="EAU88330.2"/>
    </source>
</evidence>
<dbReference type="OMA" id="AGFWDWT"/>
<accession>A8NGB4</accession>
<dbReference type="PANTHER" id="PTHR23248">
    <property type="entry name" value="PHOSPHOLIPID SCRAMBLASE-RELATED"/>
    <property type="match status" value="1"/>
</dbReference>
<dbReference type="RefSeq" id="XP_001833396.2">
    <property type="nucleotide sequence ID" value="XM_001833344.2"/>
</dbReference>
<comment type="caution">
    <text evidence="3">The sequence shown here is derived from an EMBL/GenBank/DDBJ whole genome shotgun (WGS) entry which is preliminary data.</text>
</comment>
<gene>
    <name evidence="3" type="ORF">CC1G_05096</name>
</gene>
<dbReference type="PANTHER" id="PTHR23248:SF9">
    <property type="entry name" value="PHOSPHOLIPID SCRAMBLASE"/>
    <property type="match status" value="1"/>
</dbReference>
<dbReference type="KEGG" id="cci:CC1G_05096"/>
<dbReference type="OrthoDB" id="191150at2759"/>
<dbReference type="GO" id="GO:0017128">
    <property type="term" value="F:phospholipid scramblase activity"/>
    <property type="evidence" value="ECO:0007669"/>
    <property type="project" value="InterPro"/>
</dbReference>
<sequence>MYVQRLDNYDHYTSNEEPVLDTFAEVQQIWHPWRRQYDLFLRQVRVLHSPFDFQSQVHSRENPKRILSLASDPQPEPEPSGQVFQQFAKVDSGFLAWRFPILDAHGQEMAVIDRAFRGFGREIFTDTGRYLVQFGAGDQPIEWDNQQILLPRRARSNLTLDQRALCLALAVNIDFDYFSRHSRIGGGGFFHIGGSID</sequence>
<reference evidence="3 4" key="1">
    <citation type="journal article" date="2010" name="Proc. Natl. Acad. Sci. U.S.A.">
        <title>Insights into evolution of multicellular fungi from the assembled chromosomes of the mushroom Coprinopsis cinerea (Coprinus cinereus).</title>
        <authorList>
            <person name="Stajich J.E."/>
            <person name="Wilke S.K."/>
            <person name="Ahren D."/>
            <person name="Au C.H."/>
            <person name="Birren B.W."/>
            <person name="Borodovsky M."/>
            <person name="Burns C."/>
            <person name="Canback B."/>
            <person name="Casselton L.A."/>
            <person name="Cheng C.K."/>
            <person name="Deng J."/>
            <person name="Dietrich F.S."/>
            <person name="Fargo D.C."/>
            <person name="Farman M.L."/>
            <person name="Gathman A.C."/>
            <person name="Goldberg J."/>
            <person name="Guigo R."/>
            <person name="Hoegger P.J."/>
            <person name="Hooker J.B."/>
            <person name="Huggins A."/>
            <person name="James T.Y."/>
            <person name="Kamada T."/>
            <person name="Kilaru S."/>
            <person name="Kodira C."/>
            <person name="Kues U."/>
            <person name="Kupfer D."/>
            <person name="Kwan H.S."/>
            <person name="Lomsadze A."/>
            <person name="Li W."/>
            <person name="Lilly W.W."/>
            <person name="Ma L.J."/>
            <person name="Mackey A.J."/>
            <person name="Manning G."/>
            <person name="Martin F."/>
            <person name="Muraguchi H."/>
            <person name="Natvig D.O."/>
            <person name="Palmerini H."/>
            <person name="Ramesh M.A."/>
            <person name="Rehmeyer C.J."/>
            <person name="Roe B.A."/>
            <person name="Shenoy N."/>
            <person name="Stanke M."/>
            <person name="Ter-Hovhannisyan V."/>
            <person name="Tunlid A."/>
            <person name="Velagapudi R."/>
            <person name="Vision T.J."/>
            <person name="Zeng Q."/>
            <person name="Zolan M.E."/>
            <person name="Pukkila P.J."/>
        </authorList>
    </citation>
    <scope>NUCLEOTIDE SEQUENCE [LARGE SCALE GENOMIC DNA]</scope>
    <source>
        <strain evidence="4">Okayama-7 / 130 / ATCC MYA-4618 / FGSC 9003</strain>
    </source>
</reference>
<evidence type="ECO:0000313" key="4">
    <source>
        <dbReference type="Proteomes" id="UP000001861"/>
    </source>
</evidence>